<keyword evidence="7 8" id="KW-0143">Chaperone</keyword>
<dbReference type="InterPro" id="IPR001404">
    <property type="entry name" value="Hsp90_fam"/>
</dbReference>
<dbReference type="NCBIfam" id="NF003555">
    <property type="entry name" value="PRK05218.1"/>
    <property type="match status" value="1"/>
</dbReference>
<dbReference type="InterPro" id="IPR036890">
    <property type="entry name" value="HATPase_C_sf"/>
</dbReference>
<dbReference type="GO" id="GO:0140662">
    <property type="term" value="F:ATP-dependent protein folding chaperone"/>
    <property type="evidence" value="ECO:0007669"/>
    <property type="project" value="InterPro"/>
</dbReference>
<evidence type="ECO:0000256" key="3">
    <source>
        <dbReference type="ARBA" id="ARBA00022490"/>
    </source>
</evidence>
<dbReference type="GO" id="GO:0005524">
    <property type="term" value="F:ATP binding"/>
    <property type="evidence" value="ECO:0007669"/>
    <property type="project" value="UniProtKB-UniRule"/>
</dbReference>
<comment type="function">
    <text evidence="8">Molecular chaperone. Has ATPase activity.</text>
</comment>
<protein>
    <recommendedName>
        <fullName evidence="8">Chaperone protein HtpG</fullName>
    </recommendedName>
    <alternativeName>
        <fullName evidence="8">Heat shock protein HtpG</fullName>
    </alternativeName>
    <alternativeName>
        <fullName evidence="8">High temperature protein G</fullName>
    </alternativeName>
</protein>
<dbReference type="PIRSF" id="PIRSF002583">
    <property type="entry name" value="Hsp90"/>
    <property type="match status" value="1"/>
</dbReference>
<keyword evidence="11" id="KW-1185">Reference proteome</keyword>
<dbReference type="GO" id="GO:0005737">
    <property type="term" value="C:cytoplasm"/>
    <property type="evidence" value="ECO:0007669"/>
    <property type="project" value="UniProtKB-SubCell"/>
</dbReference>
<feature type="binding site" evidence="9">
    <location>
        <position position="44"/>
    </location>
    <ligand>
        <name>ATP</name>
        <dbReference type="ChEBI" id="CHEBI:30616"/>
    </ligand>
</feature>
<dbReference type="Gene3D" id="3.30.565.10">
    <property type="entry name" value="Histidine kinase-like ATPase, C-terminal domain"/>
    <property type="match status" value="1"/>
</dbReference>
<dbReference type="GO" id="GO:0016887">
    <property type="term" value="F:ATP hydrolysis activity"/>
    <property type="evidence" value="ECO:0007669"/>
    <property type="project" value="InterPro"/>
</dbReference>
<feature type="binding site" evidence="9">
    <location>
        <position position="40"/>
    </location>
    <ligand>
        <name>ATP</name>
        <dbReference type="ChEBI" id="CHEBI:30616"/>
    </ligand>
</feature>
<feature type="binding site" evidence="9">
    <location>
        <begin position="106"/>
        <end position="107"/>
    </location>
    <ligand>
        <name>ATP</name>
        <dbReference type="ChEBI" id="CHEBI:30616"/>
    </ligand>
</feature>
<feature type="region of interest" description="C" evidence="8">
    <location>
        <begin position="547"/>
        <end position="626"/>
    </location>
</feature>
<dbReference type="SUPFAM" id="SSF55874">
    <property type="entry name" value="ATPase domain of HSP90 chaperone/DNA topoisomerase II/histidine kinase"/>
    <property type="match status" value="1"/>
</dbReference>
<feature type="binding site" evidence="9">
    <location>
        <position position="99"/>
    </location>
    <ligand>
        <name>ATP</name>
        <dbReference type="ChEBI" id="CHEBI:30616"/>
    </ligand>
</feature>
<feature type="binding site" evidence="9">
    <location>
        <position position="179"/>
    </location>
    <ligand>
        <name>ATP</name>
        <dbReference type="ChEBI" id="CHEBI:30616"/>
    </ligand>
</feature>
<evidence type="ECO:0000256" key="6">
    <source>
        <dbReference type="ARBA" id="ARBA00023016"/>
    </source>
</evidence>
<evidence type="ECO:0000256" key="7">
    <source>
        <dbReference type="ARBA" id="ARBA00023186"/>
    </source>
</evidence>
<evidence type="ECO:0000256" key="4">
    <source>
        <dbReference type="ARBA" id="ARBA00022741"/>
    </source>
</evidence>
<name>A0A0P6WYU4_9CHLR</name>
<feature type="binding site" evidence="9">
    <location>
        <position position="332"/>
    </location>
    <ligand>
        <name>ATP</name>
        <dbReference type="ChEBI" id="CHEBI:30616"/>
    </ligand>
</feature>
<dbReference type="CDD" id="cd16927">
    <property type="entry name" value="HATPase_Hsp90-like"/>
    <property type="match status" value="1"/>
</dbReference>
<sequence>MSQAVSQHNAQPVPFKAETRQLLNILIHSLYSEREVFLRELISNASDALTRLHFETLINREIIDPETELAIWITSDPQQRILMIRDSGIGMNAEELSQNLGTIAHSGAKAFLEAAQKGDTKLNDIIGQFGVGFYSAFMVADKIEVESRSYRPNDSPARWISRGEDTFTIEPAEKSERGTTVKIFLKEDAAEFCDENRLRQIVKKHSDYIPYPIYIGNEQEPANRRMSLWRQPPHQVGEDEYRDFYRQFTLDFQDPLLKLHLAIDAPVQLYALLYIPASPERNPFGLRKEEGLKLYARKVLIQEYCKDLLPPAFLHFMDGVVDSEDLPLNVSRESIQSNRVMAQIKRILTNKILDTLKALAKEKPEEYKRFWIAHGRSIREAIATEPDLVSALQPLLRFHSLNHPQEWISLDDYLMKSPANQTCIYYLIGDYQKSLENSPHLEIFRSRGMDVLFMTDPLDPFMVLRMPTYNGHDLVNAAGEDLKLPKENSAETPTTVSADKQSEDLVQRFKKVLGERVSDIRLSTHPLQAPLRLVMPQGALQPEIQKVYRLLNQNFEPPKPILELNHQHPILTSMLKFPPESPIVQKTIELLYENALLVEGLHPNPGELAPRIQDLIQLALEKTPHE</sequence>
<dbReference type="Proteomes" id="UP000050514">
    <property type="component" value="Unassembled WGS sequence"/>
</dbReference>
<dbReference type="InterPro" id="IPR020568">
    <property type="entry name" value="Ribosomal_Su5_D2-typ_SF"/>
</dbReference>
<dbReference type="FunFam" id="3.30.565.10:FF:000009">
    <property type="entry name" value="Molecular chaperone HtpG"/>
    <property type="match status" value="1"/>
</dbReference>
<gene>
    <name evidence="8" type="primary">htpG</name>
    <name evidence="10" type="ORF">AC812_13325</name>
</gene>
<comment type="subcellular location">
    <subcellularLocation>
        <location evidence="1 8">Cytoplasm</location>
    </subcellularLocation>
</comment>
<evidence type="ECO:0000256" key="8">
    <source>
        <dbReference type="HAMAP-Rule" id="MF_00505"/>
    </source>
</evidence>
<dbReference type="PATRIC" id="fig|360411.5.peg.2357"/>
<dbReference type="STRING" id="360411.AC812_13325"/>
<keyword evidence="3 8" id="KW-0963">Cytoplasm</keyword>
<feature type="binding site" evidence="9">
    <location>
        <position position="86"/>
    </location>
    <ligand>
        <name>ATP</name>
        <dbReference type="ChEBI" id="CHEBI:30616"/>
    </ligand>
</feature>
<keyword evidence="5 8" id="KW-0067">ATP-binding</keyword>
<comment type="similarity">
    <text evidence="2 8">Belongs to the heat shock protein 90 family.</text>
</comment>
<dbReference type="Pfam" id="PF13589">
    <property type="entry name" value="HATPase_c_3"/>
    <property type="match status" value="1"/>
</dbReference>
<dbReference type="InterPro" id="IPR037196">
    <property type="entry name" value="HSP90_C"/>
</dbReference>
<dbReference type="Pfam" id="PF00183">
    <property type="entry name" value="HSP90"/>
    <property type="match status" value="1"/>
</dbReference>
<dbReference type="PANTHER" id="PTHR11528">
    <property type="entry name" value="HEAT SHOCK PROTEIN 90 FAMILY MEMBER"/>
    <property type="match status" value="1"/>
</dbReference>
<dbReference type="PRINTS" id="PR00775">
    <property type="entry name" value="HEATSHOCK90"/>
</dbReference>
<evidence type="ECO:0000256" key="9">
    <source>
        <dbReference type="PIRSR" id="PIRSR002583-1"/>
    </source>
</evidence>
<evidence type="ECO:0000313" key="11">
    <source>
        <dbReference type="Proteomes" id="UP000050514"/>
    </source>
</evidence>
<dbReference type="Gene3D" id="1.20.120.790">
    <property type="entry name" value="Heat shock protein 90, C-terminal domain"/>
    <property type="match status" value="1"/>
</dbReference>
<accession>A0A0P6WYU4</accession>
<keyword evidence="4 8" id="KW-0547">Nucleotide-binding</keyword>
<evidence type="ECO:0000256" key="1">
    <source>
        <dbReference type="ARBA" id="ARBA00004496"/>
    </source>
</evidence>
<dbReference type="GO" id="GO:0051082">
    <property type="term" value="F:unfolded protein binding"/>
    <property type="evidence" value="ECO:0007669"/>
    <property type="project" value="UniProtKB-UniRule"/>
</dbReference>
<evidence type="ECO:0000256" key="2">
    <source>
        <dbReference type="ARBA" id="ARBA00008239"/>
    </source>
</evidence>
<organism evidence="10 11">
    <name type="scientific">Bellilinea caldifistulae</name>
    <dbReference type="NCBI Taxonomy" id="360411"/>
    <lineage>
        <taxon>Bacteria</taxon>
        <taxon>Bacillati</taxon>
        <taxon>Chloroflexota</taxon>
        <taxon>Anaerolineae</taxon>
        <taxon>Anaerolineales</taxon>
        <taxon>Anaerolineaceae</taxon>
        <taxon>Bellilinea</taxon>
    </lineage>
</organism>
<dbReference type="OrthoDB" id="9802640at2"/>
<reference evidence="10 11" key="1">
    <citation type="submission" date="2015-07" db="EMBL/GenBank/DDBJ databases">
        <title>Draft genome of Bellilinea caldifistulae DSM 17877.</title>
        <authorList>
            <person name="Hemp J."/>
            <person name="Ward L.M."/>
            <person name="Pace L.A."/>
            <person name="Fischer W.W."/>
        </authorList>
    </citation>
    <scope>NUCLEOTIDE SEQUENCE [LARGE SCALE GENOMIC DNA]</scope>
    <source>
        <strain evidence="10 11">GOMI-1</strain>
    </source>
</reference>
<comment type="caution">
    <text evidence="8">Lacks conserved residue(s) required for the propagation of feature annotation.</text>
</comment>
<dbReference type="HAMAP" id="MF_00505">
    <property type="entry name" value="HSP90"/>
    <property type="match status" value="1"/>
</dbReference>
<dbReference type="Gene3D" id="3.30.230.80">
    <property type="match status" value="1"/>
</dbReference>
<dbReference type="RefSeq" id="WP_061917254.1">
    <property type="nucleotide sequence ID" value="NZ_DF967971.1"/>
</dbReference>
<feature type="region of interest" description="A; substrate-binding" evidence="8">
    <location>
        <begin position="1"/>
        <end position="332"/>
    </location>
</feature>
<keyword evidence="6 8" id="KW-0346">Stress response</keyword>
<dbReference type="SUPFAM" id="SSF54211">
    <property type="entry name" value="Ribosomal protein S5 domain 2-like"/>
    <property type="match status" value="1"/>
</dbReference>
<evidence type="ECO:0000256" key="5">
    <source>
        <dbReference type="ARBA" id="ARBA00022840"/>
    </source>
</evidence>
<dbReference type="SUPFAM" id="SSF110942">
    <property type="entry name" value="HSP90 C-terminal domain"/>
    <property type="match status" value="1"/>
</dbReference>
<comment type="caution">
    <text evidence="10">The sequence shown here is derived from an EMBL/GenBank/DDBJ whole genome shotgun (WGS) entry which is preliminary data.</text>
</comment>
<evidence type="ECO:0000313" key="10">
    <source>
        <dbReference type="EMBL" id="KPL73779.1"/>
    </source>
</evidence>
<dbReference type="Gene3D" id="3.40.50.11260">
    <property type="match status" value="1"/>
</dbReference>
<comment type="subunit">
    <text evidence="8">Homodimer.</text>
</comment>
<dbReference type="AlphaFoldDB" id="A0A0P6WYU4"/>
<proteinExistence type="inferred from homology"/>
<dbReference type="EMBL" id="LGHJ01000019">
    <property type="protein sequence ID" value="KPL73779.1"/>
    <property type="molecule type" value="Genomic_DNA"/>
</dbReference>
<feature type="binding site" evidence="9">
    <location>
        <position position="91"/>
    </location>
    <ligand>
        <name>ATP</name>
        <dbReference type="ChEBI" id="CHEBI:30616"/>
    </ligand>
</feature>
<feature type="binding site" evidence="9">
    <location>
        <begin position="128"/>
        <end position="133"/>
    </location>
    <ligand>
        <name>ATP</name>
        <dbReference type="ChEBI" id="CHEBI:30616"/>
    </ligand>
</feature>
<dbReference type="InterPro" id="IPR020575">
    <property type="entry name" value="Hsp90_N"/>
</dbReference>